<reference evidence="1 2" key="1">
    <citation type="submission" date="2020-06" db="EMBL/GenBank/DDBJ databases">
        <title>WGS assembly of Ceratodon purpureus strain R40.</title>
        <authorList>
            <person name="Carey S.B."/>
            <person name="Jenkins J."/>
            <person name="Shu S."/>
            <person name="Lovell J.T."/>
            <person name="Sreedasyam A."/>
            <person name="Maumus F."/>
            <person name="Tiley G.P."/>
            <person name="Fernandez-Pozo N."/>
            <person name="Barry K."/>
            <person name="Chen C."/>
            <person name="Wang M."/>
            <person name="Lipzen A."/>
            <person name="Daum C."/>
            <person name="Saski C.A."/>
            <person name="Payton A.C."/>
            <person name="Mcbreen J.C."/>
            <person name="Conrad R.E."/>
            <person name="Kollar L.M."/>
            <person name="Olsson S."/>
            <person name="Huttunen S."/>
            <person name="Landis J.B."/>
            <person name="Wickett N.J."/>
            <person name="Johnson M.G."/>
            <person name="Rensing S.A."/>
            <person name="Grimwood J."/>
            <person name="Schmutz J."/>
            <person name="Mcdaniel S.F."/>
        </authorList>
    </citation>
    <scope>NUCLEOTIDE SEQUENCE [LARGE SCALE GENOMIC DNA]</scope>
    <source>
        <strain evidence="1 2">R40</strain>
    </source>
</reference>
<name>A0A8T0HA84_CERPU</name>
<organism evidence="1 2">
    <name type="scientific">Ceratodon purpureus</name>
    <name type="common">Fire moss</name>
    <name type="synonym">Dicranum purpureum</name>
    <dbReference type="NCBI Taxonomy" id="3225"/>
    <lineage>
        <taxon>Eukaryota</taxon>
        <taxon>Viridiplantae</taxon>
        <taxon>Streptophyta</taxon>
        <taxon>Embryophyta</taxon>
        <taxon>Bryophyta</taxon>
        <taxon>Bryophytina</taxon>
        <taxon>Bryopsida</taxon>
        <taxon>Dicranidae</taxon>
        <taxon>Pseudoditrichales</taxon>
        <taxon>Ditrichaceae</taxon>
        <taxon>Ceratodon</taxon>
    </lineage>
</organism>
<gene>
    <name evidence="1" type="ORF">KC19_6G012700</name>
</gene>
<dbReference type="AlphaFoldDB" id="A0A8T0HA84"/>
<evidence type="ECO:0000313" key="1">
    <source>
        <dbReference type="EMBL" id="KAG0568343.1"/>
    </source>
</evidence>
<dbReference type="EMBL" id="CM026427">
    <property type="protein sequence ID" value="KAG0568343.1"/>
    <property type="molecule type" value="Genomic_DNA"/>
</dbReference>
<proteinExistence type="predicted"/>
<comment type="caution">
    <text evidence="1">The sequence shown here is derived from an EMBL/GenBank/DDBJ whole genome shotgun (WGS) entry which is preliminary data.</text>
</comment>
<evidence type="ECO:0000313" key="2">
    <source>
        <dbReference type="Proteomes" id="UP000822688"/>
    </source>
</evidence>
<keyword evidence="2" id="KW-1185">Reference proteome</keyword>
<sequence>MTNRRRRSSSVFLSGCFSFKLISLRTRVSACCGCCFWRHKPQILTTVHQGWQSSELDHLPSHTVLPHNSPSLQMICRTKSHASPLGSPTTLGTHQNNCWIV</sequence>
<dbReference type="Proteomes" id="UP000822688">
    <property type="component" value="Chromosome 6"/>
</dbReference>
<accession>A0A8T0HA84</accession>
<protein>
    <submittedName>
        <fullName evidence="1">Uncharacterized protein</fullName>
    </submittedName>
</protein>